<dbReference type="InterPro" id="IPR005824">
    <property type="entry name" value="KOW"/>
</dbReference>
<dbReference type="GO" id="GO:0032784">
    <property type="term" value="P:regulation of DNA-templated transcription elongation"/>
    <property type="evidence" value="ECO:0007669"/>
    <property type="project" value="InterPro"/>
</dbReference>
<evidence type="ECO:0000256" key="4">
    <source>
        <dbReference type="ARBA" id="ARBA00023163"/>
    </source>
</evidence>
<keyword evidence="4" id="KW-0804">Transcription</keyword>
<reference evidence="7" key="1">
    <citation type="submission" date="2018-05" db="EMBL/GenBank/DDBJ databases">
        <authorList>
            <person name="Lanie J.A."/>
            <person name="Ng W.-L."/>
            <person name="Kazmierczak K.M."/>
            <person name="Andrzejewski T.M."/>
            <person name="Davidsen T.M."/>
            <person name="Wayne K.J."/>
            <person name="Tettelin H."/>
            <person name="Glass J.I."/>
            <person name="Rusch D."/>
            <person name="Podicherti R."/>
            <person name="Tsui H.-C.T."/>
            <person name="Winkler M.E."/>
        </authorList>
    </citation>
    <scope>NUCLEOTIDE SEQUENCE</scope>
</reference>
<proteinExistence type="inferred from homology"/>
<dbReference type="PRINTS" id="PR00338">
    <property type="entry name" value="NUSGTNSCPFCT"/>
</dbReference>
<dbReference type="InterPro" id="IPR006645">
    <property type="entry name" value="NGN-like_dom"/>
</dbReference>
<evidence type="ECO:0000256" key="2">
    <source>
        <dbReference type="ARBA" id="ARBA00022814"/>
    </source>
</evidence>
<dbReference type="GO" id="GO:0031564">
    <property type="term" value="P:transcription antitermination"/>
    <property type="evidence" value="ECO:0007669"/>
    <property type="project" value="UniProtKB-KW"/>
</dbReference>
<keyword evidence="2" id="KW-0889">Transcription antitermination</keyword>
<dbReference type="FunFam" id="3.30.70.940:FF:000001">
    <property type="entry name" value="Transcription termination/antitermination protein NusG"/>
    <property type="match status" value="1"/>
</dbReference>
<name>A0A381Z7H6_9ZZZZ</name>
<feature type="domain" description="KOW" evidence="6">
    <location>
        <begin position="123"/>
        <end position="150"/>
    </location>
</feature>
<dbReference type="GO" id="GO:0005829">
    <property type="term" value="C:cytosol"/>
    <property type="evidence" value="ECO:0007669"/>
    <property type="project" value="TreeGrafter"/>
</dbReference>
<keyword evidence="3" id="KW-0805">Transcription regulation</keyword>
<evidence type="ECO:0000313" key="7">
    <source>
        <dbReference type="EMBL" id="SVA84842.1"/>
    </source>
</evidence>
<evidence type="ECO:0000259" key="5">
    <source>
        <dbReference type="SMART" id="SM00738"/>
    </source>
</evidence>
<sequence>MEYQWYVLQVYSNYEKKVMAMLEDRMKQLGLSEQFADIVVPTEEIVEMKGGQKKTSERKYFPGYVLVNMNLNDETWHFVNSIPNVMGFLGGNSEKPTPISDREVMIILNKAEDAANAPRPKTTYQPGEVVRVIEGPFNDFNGVVEKVNYEKSKLFVAVQILGRATPVELNFNQVEKS</sequence>
<dbReference type="PANTHER" id="PTHR30265:SF2">
    <property type="entry name" value="TRANSCRIPTION TERMINATION_ANTITERMINATION PROTEIN NUSG"/>
    <property type="match status" value="1"/>
</dbReference>
<evidence type="ECO:0008006" key="8">
    <source>
        <dbReference type="Google" id="ProtNLM"/>
    </source>
</evidence>
<accession>A0A381Z7H6</accession>
<dbReference type="SMART" id="SM00739">
    <property type="entry name" value="KOW"/>
    <property type="match status" value="1"/>
</dbReference>
<dbReference type="AlphaFoldDB" id="A0A381Z7H6"/>
<dbReference type="InterPro" id="IPR008991">
    <property type="entry name" value="Translation_prot_SH3-like_sf"/>
</dbReference>
<dbReference type="SUPFAM" id="SSF50104">
    <property type="entry name" value="Translation proteins SH3-like domain"/>
    <property type="match status" value="1"/>
</dbReference>
<dbReference type="GO" id="GO:0006353">
    <property type="term" value="P:DNA-templated transcription termination"/>
    <property type="evidence" value="ECO:0007669"/>
    <property type="project" value="UniProtKB-KW"/>
</dbReference>
<dbReference type="SMART" id="SM00738">
    <property type="entry name" value="NGN"/>
    <property type="match status" value="1"/>
</dbReference>
<dbReference type="Gene3D" id="3.30.70.940">
    <property type="entry name" value="NusG, N-terminal domain"/>
    <property type="match status" value="1"/>
</dbReference>
<dbReference type="InterPro" id="IPR043425">
    <property type="entry name" value="NusG-like"/>
</dbReference>
<dbReference type="CDD" id="cd06091">
    <property type="entry name" value="KOW_NusG"/>
    <property type="match status" value="1"/>
</dbReference>
<dbReference type="FunFam" id="2.30.30.30:FF:000002">
    <property type="entry name" value="Transcription termination/antitermination factor NusG"/>
    <property type="match status" value="1"/>
</dbReference>
<dbReference type="CDD" id="cd09891">
    <property type="entry name" value="NGN_Bact_1"/>
    <property type="match status" value="1"/>
</dbReference>
<feature type="domain" description="NusG-like N-terminal" evidence="5">
    <location>
        <begin position="2"/>
        <end position="111"/>
    </location>
</feature>
<dbReference type="InterPro" id="IPR047050">
    <property type="entry name" value="NGN"/>
</dbReference>
<dbReference type="EMBL" id="UINC01020137">
    <property type="protein sequence ID" value="SVA84842.1"/>
    <property type="molecule type" value="Genomic_DNA"/>
</dbReference>
<evidence type="ECO:0000256" key="1">
    <source>
        <dbReference type="ARBA" id="ARBA00022472"/>
    </source>
</evidence>
<dbReference type="GO" id="GO:0006354">
    <property type="term" value="P:DNA-templated transcription elongation"/>
    <property type="evidence" value="ECO:0007669"/>
    <property type="project" value="InterPro"/>
</dbReference>
<keyword evidence="1" id="KW-0806">Transcription termination</keyword>
<dbReference type="NCBIfam" id="TIGR00922">
    <property type="entry name" value="nusG"/>
    <property type="match status" value="1"/>
</dbReference>
<dbReference type="SUPFAM" id="SSF82679">
    <property type="entry name" value="N-utilization substance G protein NusG, N-terminal domain"/>
    <property type="match status" value="1"/>
</dbReference>
<dbReference type="PANTHER" id="PTHR30265">
    <property type="entry name" value="RHO-INTERACTING TRANSCRIPTION TERMINATION FACTOR NUSG"/>
    <property type="match status" value="1"/>
</dbReference>
<evidence type="ECO:0000259" key="6">
    <source>
        <dbReference type="SMART" id="SM00739"/>
    </source>
</evidence>
<dbReference type="Pfam" id="PF00467">
    <property type="entry name" value="KOW"/>
    <property type="match status" value="1"/>
</dbReference>
<dbReference type="Pfam" id="PF02357">
    <property type="entry name" value="NusG"/>
    <property type="match status" value="1"/>
</dbReference>
<dbReference type="HAMAP" id="MF_00948">
    <property type="entry name" value="NusG"/>
    <property type="match status" value="1"/>
</dbReference>
<dbReference type="InterPro" id="IPR014722">
    <property type="entry name" value="Rib_uL2_dom2"/>
</dbReference>
<dbReference type="InterPro" id="IPR001062">
    <property type="entry name" value="Transcrpt_antiterm_NusG"/>
</dbReference>
<dbReference type="InterPro" id="IPR036735">
    <property type="entry name" value="NGN_dom_sf"/>
</dbReference>
<protein>
    <recommendedName>
        <fullName evidence="8">Transcription termination/antitermination protein NusG</fullName>
    </recommendedName>
</protein>
<evidence type="ECO:0000256" key="3">
    <source>
        <dbReference type="ARBA" id="ARBA00023015"/>
    </source>
</evidence>
<organism evidence="7">
    <name type="scientific">marine metagenome</name>
    <dbReference type="NCBI Taxonomy" id="408172"/>
    <lineage>
        <taxon>unclassified sequences</taxon>
        <taxon>metagenomes</taxon>
        <taxon>ecological metagenomes</taxon>
    </lineage>
</organism>
<gene>
    <name evidence="7" type="ORF">METZ01_LOCUS137696</name>
</gene>
<dbReference type="Gene3D" id="2.30.30.30">
    <property type="match status" value="1"/>
</dbReference>